<comment type="similarity">
    <text evidence="2">Belongs to the outer membrane factor (OMF) (TC 1.B.17) family.</text>
</comment>
<keyword evidence="3" id="KW-0813">Transport</keyword>
<dbReference type="GO" id="GO:0015562">
    <property type="term" value="F:efflux transmembrane transporter activity"/>
    <property type="evidence" value="ECO:0007669"/>
    <property type="project" value="InterPro"/>
</dbReference>
<dbReference type="Pfam" id="PF02321">
    <property type="entry name" value="OEP"/>
    <property type="match status" value="1"/>
</dbReference>
<evidence type="ECO:0000256" key="3">
    <source>
        <dbReference type="ARBA" id="ARBA00022448"/>
    </source>
</evidence>
<sequence length="450" mass="50123">MNLRIGCIISLLMIAGIANAQPNKDTIISTYAFSVKQCVEFASKNNLQVKNAITDLKQQEQTNRGVTSAALPKLNVSGNITDYLKLPVSLLPGEIIGQPAGTFVPVTFGTKYNANAAVALQQVVFDGQVFVGLQARKAAIDFYEKNIDVVLENVKSNIYKVYYQLVASKTQIAQIDANIDRLTRLEHDANELFKNGFAEKLDVDKASVQLANLITEKQSAENQVANGYLGLKLLIGMPPQDSLVLTDSVTDEEIKDGLLTEDGYNYASRVEFQYAEIGKRLNEYNIKRYKLAALPTLSLNGSFSKQAQRTKFDIFGKGDWFTTSYVGINLNFSLFDGFQRRSDLEKARLDLQRSNDQMDYLKISIDKEVAEATNNYRNAINTLDFQKKNIALAEKVYEQAKKKFEVGTGSTTEITNAQTDLRVAQNNYINALYNAIIAKVDYQKATGKLN</sequence>
<feature type="coiled-coil region" evidence="8">
    <location>
        <begin position="369"/>
        <end position="403"/>
    </location>
</feature>
<evidence type="ECO:0000256" key="2">
    <source>
        <dbReference type="ARBA" id="ARBA00007613"/>
    </source>
</evidence>
<reference evidence="10" key="1">
    <citation type="submission" date="2020-11" db="EMBL/GenBank/DDBJ databases">
        <title>Bacterial whole genome sequence for Panacibacter sp. DH6.</title>
        <authorList>
            <person name="Le V."/>
            <person name="Ko S."/>
            <person name="Ahn C.-Y."/>
            <person name="Oh H.-M."/>
        </authorList>
    </citation>
    <scope>NUCLEOTIDE SEQUENCE</scope>
    <source>
        <strain evidence="10">DH6</strain>
    </source>
</reference>
<evidence type="ECO:0000313" key="11">
    <source>
        <dbReference type="Proteomes" id="UP000628448"/>
    </source>
</evidence>
<keyword evidence="8" id="KW-0175">Coiled coil</keyword>
<dbReference type="AlphaFoldDB" id="A0A931E768"/>
<dbReference type="SUPFAM" id="SSF56954">
    <property type="entry name" value="Outer membrane efflux proteins (OEP)"/>
    <property type="match status" value="1"/>
</dbReference>
<proteinExistence type="inferred from homology"/>
<accession>A0A931E768</accession>
<dbReference type="RefSeq" id="WP_196989581.1">
    <property type="nucleotide sequence ID" value="NZ_JADWYR010000001.1"/>
</dbReference>
<comment type="subcellular location">
    <subcellularLocation>
        <location evidence="1">Cell outer membrane</location>
    </subcellularLocation>
</comment>
<dbReference type="InterPro" id="IPR003423">
    <property type="entry name" value="OMP_efflux"/>
</dbReference>
<evidence type="ECO:0000256" key="9">
    <source>
        <dbReference type="SAM" id="SignalP"/>
    </source>
</evidence>
<name>A0A931E768_9BACT</name>
<dbReference type="PANTHER" id="PTHR30026:SF20">
    <property type="entry name" value="OUTER MEMBRANE PROTEIN TOLC"/>
    <property type="match status" value="1"/>
</dbReference>
<keyword evidence="6" id="KW-0472">Membrane</keyword>
<evidence type="ECO:0000313" key="10">
    <source>
        <dbReference type="EMBL" id="MBG9375534.1"/>
    </source>
</evidence>
<dbReference type="GO" id="GO:0015288">
    <property type="term" value="F:porin activity"/>
    <property type="evidence" value="ECO:0007669"/>
    <property type="project" value="TreeGrafter"/>
</dbReference>
<gene>
    <name evidence="10" type="ORF">I5907_04770</name>
</gene>
<feature type="signal peptide" evidence="9">
    <location>
        <begin position="1"/>
        <end position="20"/>
    </location>
</feature>
<dbReference type="GO" id="GO:0009279">
    <property type="term" value="C:cell outer membrane"/>
    <property type="evidence" value="ECO:0007669"/>
    <property type="project" value="UniProtKB-SubCell"/>
</dbReference>
<dbReference type="PANTHER" id="PTHR30026">
    <property type="entry name" value="OUTER MEMBRANE PROTEIN TOLC"/>
    <property type="match status" value="1"/>
</dbReference>
<evidence type="ECO:0000256" key="4">
    <source>
        <dbReference type="ARBA" id="ARBA00022452"/>
    </source>
</evidence>
<dbReference type="Gene3D" id="1.20.1600.10">
    <property type="entry name" value="Outer membrane efflux proteins (OEP)"/>
    <property type="match status" value="1"/>
</dbReference>
<keyword evidence="7" id="KW-0998">Cell outer membrane</keyword>
<keyword evidence="5" id="KW-0812">Transmembrane</keyword>
<keyword evidence="4" id="KW-1134">Transmembrane beta strand</keyword>
<dbReference type="EMBL" id="JADWYR010000001">
    <property type="protein sequence ID" value="MBG9375534.1"/>
    <property type="molecule type" value="Genomic_DNA"/>
</dbReference>
<evidence type="ECO:0000256" key="8">
    <source>
        <dbReference type="SAM" id="Coils"/>
    </source>
</evidence>
<organism evidence="10 11">
    <name type="scientific">Panacibacter microcysteis</name>
    <dbReference type="NCBI Taxonomy" id="2793269"/>
    <lineage>
        <taxon>Bacteria</taxon>
        <taxon>Pseudomonadati</taxon>
        <taxon>Bacteroidota</taxon>
        <taxon>Chitinophagia</taxon>
        <taxon>Chitinophagales</taxon>
        <taxon>Chitinophagaceae</taxon>
        <taxon>Panacibacter</taxon>
    </lineage>
</organism>
<evidence type="ECO:0000256" key="5">
    <source>
        <dbReference type="ARBA" id="ARBA00022692"/>
    </source>
</evidence>
<evidence type="ECO:0000256" key="7">
    <source>
        <dbReference type="ARBA" id="ARBA00023237"/>
    </source>
</evidence>
<dbReference type="GO" id="GO:1990281">
    <property type="term" value="C:efflux pump complex"/>
    <property type="evidence" value="ECO:0007669"/>
    <property type="project" value="TreeGrafter"/>
</dbReference>
<evidence type="ECO:0000256" key="6">
    <source>
        <dbReference type="ARBA" id="ARBA00023136"/>
    </source>
</evidence>
<keyword evidence="9" id="KW-0732">Signal</keyword>
<comment type="caution">
    <text evidence="10">The sequence shown here is derived from an EMBL/GenBank/DDBJ whole genome shotgun (WGS) entry which is preliminary data.</text>
</comment>
<dbReference type="Proteomes" id="UP000628448">
    <property type="component" value="Unassembled WGS sequence"/>
</dbReference>
<feature type="chain" id="PRO_5037691778" evidence="9">
    <location>
        <begin position="21"/>
        <end position="450"/>
    </location>
</feature>
<evidence type="ECO:0000256" key="1">
    <source>
        <dbReference type="ARBA" id="ARBA00004442"/>
    </source>
</evidence>
<keyword evidence="11" id="KW-1185">Reference proteome</keyword>
<protein>
    <submittedName>
        <fullName evidence="10">TolC family protein</fullName>
    </submittedName>
</protein>
<dbReference type="InterPro" id="IPR051906">
    <property type="entry name" value="TolC-like"/>
</dbReference>